<dbReference type="EMBL" id="BPLR01006775">
    <property type="protein sequence ID" value="GIY12332.1"/>
    <property type="molecule type" value="Genomic_DNA"/>
</dbReference>
<dbReference type="Proteomes" id="UP001054945">
    <property type="component" value="Unassembled WGS sequence"/>
</dbReference>
<dbReference type="AlphaFoldDB" id="A0AAV4QW58"/>
<keyword evidence="3" id="KW-1185">Reference proteome</keyword>
<protein>
    <submittedName>
        <fullName evidence="2">Uncharacterized protein</fullName>
    </submittedName>
</protein>
<evidence type="ECO:0000313" key="2">
    <source>
        <dbReference type="EMBL" id="GIY12332.1"/>
    </source>
</evidence>
<proteinExistence type="predicted"/>
<evidence type="ECO:0000256" key="1">
    <source>
        <dbReference type="SAM" id="MobiDB-lite"/>
    </source>
</evidence>
<feature type="compositionally biased region" description="Basic and acidic residues" evidence="1">
    <location>
        <begin position="18"/>
        <end position="38"/>
    </location>
</feature>
<organism evidence="2 3">
    <name type="scientific">Caerostris extrusa</name>
    <name type="common">Bark spider</name>
    <name type="synonym">Caerostris bankana</name>
    <dbReference type="NCBI Taxonomy" id="172846"/>
    <lineage>
        <taxon>Eukaryota</taxon>
        <taxon>Metazoa</taxon>
        <taxon>Ecdysozoa</taxon>
        <taxon>Arthropoda</taxon>
        <taxon>Chelicerata</taxon>
        <taxon>Arachnida</taxon>
        <taxon>Araneae</taxon>
        <taxon>Araneomorphae</taxon>
        <taxon>Entelegynae</taxon>
        <taxon>Araneoidea</taxon>
        <taxon>Araneidae</taxon>
        <taxon>Caerostris</taxon>
    </lineage>
</organism>
<evidence type="ECO:0000313" key="3">
    <source>
        <dbReference type="Proteomes" id="UP001054945"/>
    </source>
</evidence>
<gene>
    <name evidence="2" type="ORF">CEXT_341171</name>
</gene>
<feature type="compositionally biased region" description="Basic and acidic residues" evidence="1">
    <location>
        <begin position="1"/>
        <end position="11"/>
    </location>
</feature>
<feature type="region of interest" description="Disordered" evidence="1">
    <location>
        <begin position="1"/>
        <end position="56"/>
    </location>
</feature>
<feature type="compositionally biased region" description="Polar residues" evidence="1">
    <location>
        <begin position="39"/>
        <end position="50"/>
    </location>
</feature>
<accession>A0AAV4QW58</accession>
<comment type="caution">
    <text evidence="2">The sequence shown here is derived from an EMBL/GenBank/DDBJ whole genome shotgun (WGS) entry which is preliminary data.</text>
</comment>
<reference evidence="2 3" key="1">
    <citation type="submission" date="2021-06" db="EMBL/GenBank/DDBJ databases">
        <title>Caerostris extrusa draft genome.</title>
        <authorList>
            <person name="Kono N."/>
            <person name="Arakawa K."/>
        </authorList>
    </citation>
    <scope>NUCLEOTIDE SEQUENCE [LARGE SCALE GENOMIC DNA]</scope>
</reference>
<sequence>MKKRIEGEYRSMKASHNRNVETQHEGIISQEKETEKNVSHSFNSSDTVVESDSDKGKELEGSLYSVIVPDKNTELPHIQVTREIEEEEIVDYVFTPTT</sequence>
<name>A0AAV4QW58_CAEEX</name>